<reference evidence="1 2" key="1">
    <citation type="journal article" date="2024" name="Nat. Commun.">
        <title>Phylogenomics reveals the evolutionary origins of lichenization in chlorophyte algae.</title>
        <authorList>
            <person name="Puginier C."/>
            <person name="Libourel C."/>
            <person name="Otte J."/>
            <person name="Skaloud P."/>
            <person name="Haon M."/>
            <person name="Grisel S."/>
            <person name="Petersen M."/>
            <person name="Berrin J.G."/>
            <person name="Delaux P.M."/>
            <person name="Dal Grande F."/>
            <person name="Keller J."/>
        </authorList>
    </citation>
    <scope>NUCLEOTIDE SEQUENCE [LARGE SCALE GENOMIC DNA]</scope>
    <source>
        <strain evidence="1 2">SAG 2145</strain>
    </source>
</reference>
<name>A0AAW1R1I6_9CHLO</name>
<sequence length="204" mass="22821">MNWAREDVARLLACRASQAPFISSFSEQCPGQRWLTSLSPAGFYYYWGLEVLLLLACATPPELRHEQKLLPCQIREAFLSESLPKLELPTWICFAKALRPVPEEDEAFIMKDNRIIAVAGDLLRVKVQDLDDETLAILRGMPPLANGASRIPCRARDLAFPPAPQRSWAASLFISRPQPLAKSQRSHRDSVGMPIVVKGIRPAC</sequence>
<gene>
    <name evidence="1" type="ORF">WJX74_004528</name>
</gene>
<dbReference type="Proteomes" id="UP001438707">
    <property type="component" value="Unassembled WGS sequence"/>
</dbReference>
<evidence type="ECO:0000313" key="2">
    <source>
        <dbReference type="Proteomes" id="UP001438707"/>
    </source>
</evidence>
<protein>
    <submittedName>
        <fullName evidence="1">Uncharacterized protein</fullName>
    </submittedName>
</protein>
<comment type="caution">
    <text evidence="1">The sequence shown here is derived from an EMBL/GenBank/DDBJ whole genome shotgun (WGS) entry which is preliminary data.</text>
</comment>
<organism evidence="1 2">
    <name type="scientific">Apatococcus lobatus</name>
    <dbReference type="NCBI Taxonomy" id="904363"/>
    <lineage>
        <taxon>Eukaryota</taxon>
        <taxon>Viridiplantae</taxon>
        <taxon>Chlorophyta</taxon>
        <taxon>core chlorophytes</taxon>
        <taxon>Trebouxiophyceae</taxon>
        <taxon>Chlorellales</taxon>
        <taxon>Chlorellaceae</taxon>
        <taxon>Apatococcus</taxon>
    </lineage>
</organism>
<keyword evidence="2" id="KW-1185">Reference proteome</keyword>
<dbReference type="AlphaFoldDB" id="A0AAW1R1I6"/>
<dbReference type="EMBL" id="JALJOS010000018">
    <property type="protein sequence ID" value="KAK9827473.1"/>
    <property type="molecule type" value="Genomic_DNA"/>
</dbReference>
<proteinExistence type="predicted"/>
<evidence type="ECO:0000313" key="1">
    <source>
        <dbReference type="EMBL" id="KAK9827473.1"/>
    </source>
</evidence>
<accession>A0AAW1R1I6</accession>